<reference evidence="2" key="2">
    <citation type="submission" date="2015-01" db="EMBL/GenBank/DDBJ databases">
        <title>Evolutionary Origins and Diversification of the Mycorrhizal Mutualists.</title>
        <authorList>
            <consortium name="DOE Joint Genome Institute"/>
            <consortium name="Mycorrhizal Genomics Consortium"/>
            <person name="Kohler A."/>
            <person name="Kuo A."/>
            <person name="Nagy L.G."/>
            <person name="Floudas D."/>
            <person name="Copeland A."/>
            <person name="Barry K.W."/>
            <person name="Cichocki N."/>
            <person name="Veneault-Fourrey C."/>
            <person name="LaButti K."/>
            <person name="Lindquist E.A."/>
            <person name="Lipzen A."/>
            <person name="Lundell T."/>
            <person name="Morin E."/>
            <person name="Murat C."/>
            <person name="Riley R."/>
            <person name="Ohm R."/>
            <person name="Sun H."/>
            <person name="Tunlid A."/>
            <person name="Henrissat B."/>
            <person name="Grigoriev I.V."/>
            <person name="Hibbett D.S."/>
            <person name="Martin F."/>
        </authorList>
    </citation>
    <scope>NUCLEOTIDE SEQUENCE [LARGE SCALE GENOMIC DNA]</scope>
    <source>
        <strain evidence="2">LaAM-08-1</strain>
    </source>
</reference>
<dbReference type="HOGENOM" id="CLU_2050027_0_0_1"/>
<reference evidence="1 2" key="1">
    <citation type="submission" date="2014-04" db="EMBL/GenBank/DDBJ databases">
        <authorList>
            <consortium name="DOE Joint Genome Institute"/>
            <person name="Kuo A."/>
            <person name="Kohler A."/>
            <person name="Nagy L.G."/>
            <person name="Floudas D."/>
            <person name="Copeland A."/>
            <person name="Barry K.W."/>
            <person name="Cichocki N."/>
            <person name="Veneault-Fourrey C."/>
            <person name="LaButti K."/>
            <person name="Lindquist E.A."/>
            <person name="Lipzen A."/>
            <person name="Lundell T."/>
            <person name="Morin E."/>
            <person name="Murat C."/>
            <person name="Sun H."/>
            <person name="Tunlid A."/>
            <person name="Henrissat B."/>
            <person name="Grigoriev I.V."/>
            <person name="Hibbett D.S."/>
            <person name="Martin F."/>
            <person name="Nordberg H.P."/>
            <person name="Cantor M.N."/>
            <person name="Hua S.X."/>
        </authorList>
    </citation>
    <scope>NUCLEOTIDE SEQUENCE [LARGE SCALE GENOMIC DNA]</scope>
    <source>
        <strain evidence="1 2">LaAM-08-1</strain>
    </source>
</reference>
<protein>
    <submittedName>
        <fullName evidence="1">Uncharacterized protein</fullName>
    </submittedName>
</protein>
<dbReference type="EMBL" id="KN838692">
    <property type="protein sequence ID" value="KIJ97482.1"/>
    <property type="molecule type" value="Genomic_DNA"/>
</dbReference>
<keyword evidence="2" id="KW-1185">Reference proteome</keyword>
<evidence type="ECO:0000313" key="2">
    <source>
        <dbReference type="Proteomes" id="UP000054477"/>
    </source>
</evidence>
<gene>
    <name evidence="1" type="ORF">K443DRAFT_681504</name>
</gene>
<accession>A0A0C9XN92</accession>
<organism evidence="1 2">
    <name type="scientific">Laccaria amethystina LaAM-08-1</name>
    <dbReference type="NCBI Taxonomy" id="1095629"/>
    <lineage>
        <taxon>Eukaryota</taxon>
        <taxon>Fungi</taxon>
        <taxon>Dikarya</taxon>
        <taxon>Basidiomycota</taxon>
        <taxon>Agaricomycotina</taxon>
        <taxon>Agaricomycetes</taxon>
        <taxon>Agaricomycetidae</taxon>
        <taxon>Agaricales</taxon>
        <taxon>Agaricineae</taxon>
        <taxon>Hydnangiaceae</taxon>
        <taxon>Laccaria</taxon>
    </lineage>
</organism>
<dbReference type="AlphaFoldDB" id="A0A0C9XN92"/>
<name>A0A0C9XN92_9AGAR</name>
<proteinExistence type="predicted"/>
<sequence length="120" mass="13158">MPQQLVNGVNNLSCFNVSFGCETPRASLASLDALARNRRTEMHENLTPQIVNKAVGFGSSLRSAHVDVGCLSPHRSVIVCRIIDPLLWIVIHSSSEGVPGVTHHVSNCRKNVRWSVPLYS</sequence>
<evidence type="ECO:0000313" key="1">
    <source>
        <dbReference type="EMBL" id="KIJ97482.1"/>
    </source>
</evidence>
<dbReference type="Proteomes" id="UP000054477">
    <property type="component" value="Unassembled WGS sequence"/>
</dbReference>